<dbReference type="OrthoDB" id="6358812at2759"/>
<feature type="repeat" description="ANK" evidence="3">
    <location>
        <begin position="255"/>
        <end position="288"/>
    </location>
</feature>
<name>A0A7R9BDG4_9CRUS</name>
<evidence type="ECO:0000256" key="2">
    <source>
        <dbReference type="ARBA" id="ARBA00023043"/>
    </source>
</evidence>
<dbReference type="PANTHER" id="PTHR24198:SF165">
    <property type="entry name" value="ANKYRIN REPEAT-CONTAINING PROTEIN-RELATED"/>
    <property type="match status" value="1"/>
</dbReference>
<dbReference type="EMBL" id="OA882039">
    <property type="protein sequence ID" value="CAD7272074.1"/>
    <property type="molecule type" value="Genomic_DNA"/>
</dbReference>
<keyword evidence="1" id="KW-0677">Repeat</keyword>
<evidence type="ECO:0000313" key="5">
    <source>
        <dbReference type="Proteomes" id="UP000678499"/>
    </source>
</evidence>
<reference evidence="4" key="1">
    <citation type="submission" date="2020-11" db="EMBL/GenBank/DDBJ databases">
        <authorList>
            <person name="Tran Van P."/>
        </authorList>
    </citation>
    <scope>NUCLEOTIDE SEQUENCE</scope>
</reference>
<keyword evidence="2 3" id="KW-0040">ANK repeat</keyword>
<organism evidence="4">
    <name type="scientific">Notodromas monacha</name>
    <dbReference type="NCBI Taxonomy" id="399045"/>
    <lineage>
        <taxon>Eukaryota</taxon>
        <taxon>Metazoa</taxon>
        <taxon>Ecdysozoa</taxon>
        <taxon>Arthropoda</taxon>
        <taxon>Crustacea</taxon>
        <taxon>Oligostraca</taxon>
        <taxon>Ostracoda</taxon>
        <taxon>Podocopa</taxon>
        <taxon>Podocopida</taxon>
        <taxon>Cypridocopina</taxon>
        <taxon>Cypridoidea</taxon>
        <taxon>Cyprididae</taxon>
        <taxon>Notodromas</taxon>
    </lineage>
</organism>
<dbReference type="Pfam" id="PF12796">
    <property type="entry name" value="Ank_2"/>
    <property type="match status" value="3"/>
</dbReference>
<feature type="repeat" description="ANK" evidence="3">
    <location>
        <begin position="40"/>
        <end position="72"/>
    </location>
</feature>
<feature type="repeat" description="ANK" evidence="3">
    <location>
        <begin position="73"/>
        <end position="107"/>
    </location>
</feature>
<dbReference type="SUPFAM" id="SSF48403">
    <property type="entry name" value="Ankyrin repeat"/>
    <property type="match status" value="1"/>
</dbReference>
<feature type="repeat" description="ANK" evidence="3">
    <location>
        <begin position="187"/>
        <end position="219"/>
    </location>
</feature>
<evidence type="ECO:0000256" key="3">
    <source>
        <dbReference type="PROSITE-ProRule" id="PRU00023"/>
    </source>
</evidence>
<dbReference type="Proteomes" id="UP000678499">
    <property type="component" value="Unassembled WGS sequence"/>
</dbReference>
<dbReference type="InterPro" id="IPR036770">
    <property type="entry name" value="Ankyrin_rpt-contain_sf"/>
</dbReference>
<evidence type="ECO:0000256" key="1">
    <source>
        <dbReference type="ARBA" id="ARBA00022737"/>
    </source>
</evidence>
<dbReference type="PANTHER" id="PTHR24198">
    <property type="entry name" value="ANKYRIN REPEAT AND PROTEIN KINASE DOMAIN-CONTAINING PROTEIN"/>
    <property type="match status" value="1"/>
</dbReference>
<dbReference type="PROSITE" id="PS50297">
    <property type="entry name" value="ANK_REP_REGION"/>
    <property type="match status" value="4"/>
</dbReference>
<dbReference type="PROSITE" id="PS50088">
    <property type="entry name" value="ANK_REPEAT"/>
    <property type="match status" value="6"/>
</dbReference>
<dbReference type="EMBL" id="CAJPEX010000002">
    <property type="protein sequence ID" value="CAG0912226.1"/>
    <property type="molecule type" value="Genomic_DNA"/>
</dbReference>
<evidence type="ECO:0008006" key="6">
    <source>
        <dbReference type="Google" id="ProtNLM"/>
    </source>
</evidence>
<dbReference type="InterPro" id="IPR002110">
    <property type="entry name" value="Ankyrin_rpt"/>
</dbReference>
<feature type="repeat" description="ANK" evidence="3">
    <location>
        <begin position="289"/>
        <end position="311"/>
    </location>
</feature>
<keyword evidence="5" id="KW-1185">Reference proteome</keyword>
<dbReference type="SMART" id="SM00248">
    <property type="entry name" value="ANK"/>
    <property type="match status" value="9"/>
</dbReference>
<sequence>MVSECETIDLHMAIQNRDVEKVKQLLATGEDPNQPDYRRNAEIPLLEAAETGDVDLVIAMIEGGCDTNVRNWQGETALHFVTRQRHPNVEILKVLLYAEADQSLTDNVSGWSPLHHTLKHFSASKTKEELSNLKQCVDLIACAKNVNKKTKRSQTALHLVALSGIDDTELIESLLRVGAQPNVFDDEGASPLMLATERNCPRLVRLLLQNGANPEATNRYKETALHVAARRNLVTVAEELLKADQGKMINAEDLDGCTALHLAAGRGYREMLTLLLRAPHVDVNAVNDNGYTALHIAVESGFTNVVTLLVNVKECDVRRLTKRRLSAMDLANSSTRQYSSPTVSEVLNNALETSSGTVSLADSIEEVSDPVGFRLNFRDKLSTYHKLLRNFARIAAPSIFNELRGSFCGTHHHCSTSDSVQLLCVPHTVTFDAGHFVKK</sequence>
<proteinExistence type="predicted"/>
<protein>
    <recommendedName>
        <fullName evidence="6">Ankyrin repeat protein</fullName>
    </recommendedName>
</protein>
<dbReference type="AlphaFoldDB" id="A0A7R9BDG4"/>
<dbReference type="Gene3D" id="1.25.40.20">
    <property type="entry name" value="Ankyrin repeat-containing domain"/>
    <property type="match status" value="3"/>
</dbReference>
<accession>A0A7R9BDG4</accession>
<feature type="repeat" description="ANK" evidence="3">
    <location>
        <begin position="152"/>
        <end position="186"/>
    </location>
</feature>
<gene>
    <name evidence="4" type="ORF">NMOB1V02_LOCUS24</name>
</gene>
<evidence type="ECO:0000313" key="4">
    <source>
        <dbReference type="EMBL" id="CAD7272074.1"/>
    </source>
</evidence>